<dbReference type="AlphaFoldDB" id="A0AAV9TYP9"/>
<keyword evidence="4" id="KW-0812">Transmembrane</keyword>
<dbReference type="InterPro" id="IPR011043">
    <property type="entry name" value="Gal_Oxase/kelch_b-propeller"/>
</dbReference>
<name>A0AAV9TYP9_9PEZI</name>
<dbReference type="PANTHER" id="PTHR46093:SF18">
    <property type="entry name" value="FIBRONECTIN TYPE-III DOMAIN-CONTAINING PROTEIN"/>
    <property type="match status" value="1"/>
</dbReference>
<reference evidence="5 6" key="1">
    <citation type="submission" date="2019-10" db="EMBL/GenBank/DDBJ databases">
        <authorList>
            <person name="Palmer J.M."/>
        </authorList>
    </citation>
    <scope>NUCLEOTIDE SEQUENCE [LARGE SCALE GENOMIC DNA]</scope>
    <source>
        <strain evidence="5 6">TWF696</strain>
    </source>
</reference>
<dbReference type="PANTHER" id="PTHR46093">
    <property type="entry name" value="ACYL-COA-BINDING DOMAIN-CONTAINING PROTEIN 5"/>
    <property type="match status" value="1"/>
</dbReference>
<dbReference type="Proteomes" id="UP001375240">
    <property type="component" value="Unassembled WGS sequence"/>
</dbReference>
<evidence type="ECO:0000313" key="5">
    <source>
        <dbReference type="EMBL" id="KAK6332344.1"/>
    </source>
</evidence>
<keyword evidence="1" id="KW-0880">Kelch repeat</keyword>
<keyword evidence="6" id="KW-1185">Reference proteome</keyword>
<evidence type="ECO:0008006" key="7">
    <source>
        <dbReference type="Google" id="ProtNLM"/>
    </source>
</evidence>
<keyword evidence="4" id="KW-0472">Membrane</keyword>
<feature type="transmembrane region" description="Helical" evidence="4">
    <location>
        <begin position="511"/>
        <end position="532"/>
    </location>
</feature>
<dbReference type="Gene3D" id="2.120.10.80">
    <property type="entry name" value="Kelch-type beta propeller"/>
    <property type="match status" value="1"/>
</dbReference>
<accession>A0AAV9TYP9</accession>
<comment type="caution">
    <text evidence="5">The sequence shown here is derived from an EMBL/GenBank/DDBJ whole genome shotgun (WGS) entry which is preliminary data.</text>
</comment>
<feature type="compositionally biased region" description="Basic and acidic residues" evidence="3">
    <location>
        <begin position="553"/>
        <end position="584"/>
    </location>
</feature>
<feature type="compositionally biased region" description="Polar residues" evidence="3">
    <location>
        <begin position="483"/>
        <end position="493"/>
    </location>
</feature>
<gene>
    <name evidence="5" type="ORF">TWF696_003062</name>
</gene>
<keyword evidence="4" id="KW-1133">Transmembrane helix</keyword>
<feature type="region of interest" description="Disordered" evidence="3">
    <location>
        <begin position="477"/>
        <end position="506"/>
    </location>
</feature>
<evidence type="ECO:0000256" key="4">
    <source>
        <dbReference type="SAM" id="Phobius"/>
    </source>
</evidence>
<dbReference type="SUPFAM" id="SSF50965">
    <property type="entry name" value="Galactose oxidase, central domain"/>
    <property type="match status" value="1"/>
</dbReference>
<proteinExistence type="predicted"/>
<dbReference type="InterPro" id="IPR015915">
    <property type="entry name" value="Kelch-typ_b-propeller"/>
</dbReference>
<dbReference type="CDD" id="cd12087">
    <property type="entry name" value="TM_EGFR-like"/>
    <property type="match status" value="1"/>
</dbReference>
<protein>
    <recommendedName>
        <fullName evidence="7">Kelch repeat-containing protein</fullName>
    </recommendedName>
</protein>
<organism evidence="5 6">
    <name type="scientific">Orbilia brochopaga</name>
    <dbReference type="NCBI Taxonomy" id="3140254"/>
    <lineage>
        <taxon>Eukaryota</taxon>
        <taxon>Fungi</taxon>
        <taxon>Dikarya</taxon>
        <taxon>Ascomycota</taxon>
        <taxon>Pezizomycotina</taxon>
        <taxon>Orbiliomycetes</taxon>
        <taxon>Orbiliales</taxon>
        <taxon>Orbiliaceae</taxon>
        <taxon>Orbilia</taxon>
    </lineage>
</organism>
<dbReference type="EMBL" id="JAVHNQ010000015">
    <property type="protein sequence ID" value="KAK6332344.1"/>
    <property type="molecule type" value="Genomic_DNA"/>
</dbReference>
<feature type="compositionally biased region" description="Low complexity" evidence="3">
    <location>
        <begin position="494"/>
        <end position="506"/>
    </location>
</feature>
<evidence type="ECO:0000313" key="6">
    <source>
        <dbReference type="Proteomes" id="UP001375240"/>
    </source>
</evidence>
<evidence type="ECO:0000256" key="2">
    <source>
        <dbReference type="ARBA" id="ARBA00022737"/>
    </source>
</evidence>
<evidence type="ECO:0000256" key="3">
    <source>
        <dbReference type="SAM" id="MobiDB-lite"/>
    </source>
</evidence>
<keyword evidence="2" id="KW-0677">Repeat</keyword>
<sequence>MSVQMAATPVVDKELAARANNQLCTIVNQGTAIIGGKLYFAMGSYTFTDGNVLVRQRSLFSIPLTSPWPAHSFISDSLLEAVPIPPTSGSIDVPFDSDTGIILHTNTTMYFYEPDGVNNNGTSVWTYNAQTEKFALVTIDGGENVAYQPYQGGYASDPGTGRMFYIGGYRNSQKKRKRKRELDTGLTIGNSVAMPENVKRELAERAPTIPWMQILDASEGDDKAKWLPGSGGGPTLLYGQLNYVRYGKKGILVGFGGIDPDDHSQFADPNVGGYRPMNDIFVYDIDSQKWYTVKATGGYRETDIPDGRLNFCSGVSAAPDDSSFQITIYGGYKLSNAAPTNKVHVLILPTFQWLDVTPQNQTLGDGTGYGRQTSHCHMWDDAQMILLGGTVQGTNATNNTLVNVKGCNITHPPLLVLDTTTYEWKSQFNPKREYSVPLPVYNLTQGDWRGKNRKTSPPGGFDDTALFGIFKTVLPKRDPPKTFNASGAKSDSTPDPNSNSLPSGSGPSDGAIAGAVIGSVAVLAIIIGLLWWTRRRRSRQQEPPTIPQADVPNRFEKPELDSEQYKPELDGQEFKPELDWKDPMKMPPELLGDLTHNRPVPNGVYELESGAAGAELDSGQPGVELPARPVSTDSKDCALH</sequence>
<feature type="region of interest" description="Disordered" evidence="3">
    <location>
        <begin position="538"/>
        <end position="640"/>
    </location>
</feature>
<evidence type="ECO:0000256" key="1">
    <source>
        <dbReference type="ARBA" id="ARBA00022441"/>
    </source>
</evidence>